<dbReference type="InterPro" id="IPR000160">
    <property type="entry name" value="GGDEF_dom"/>
</dbReference>
<reference evidence="5" key="1">
    <citation type="submission" date="2019-10" db="EMBL/GenBank/DDBJ databases">
        <authorList>
            <person name="Ross D.E."/>
            <person name="Gulliver D."/>
        </authorList>
    </citation>
    <scope>NUCLEOTIDE SEQUENCE</scope>
    <source>
        <strain evidence="5">DER-2019</strain>
    </source>
</reference>
<reference evidence="5" key="2">
    <citation type="submission" date="2020-10" db="EMBL/GenBank/DDBJ databases">
        <title>Comparative genomics of the Acetobacterium genus.</title>
        <authorList>
            <person name="Marshall C."/>
            <person name="May H."/>
            <person name="Norman S."/>
        </authorList>
    </citation>
    <scope>NUCLEOTIDE SEQUENCE</scope>
    <source>
        <strain evidence="5">DER-2019</strain>
    </source>
</reference>
<evidence type="ECO:0000259" key="3">
    <source>
        <dbReference type="PROSITE" id="PS50887"/>
    </source>
</evidence>
<dbReference type="SUPFAM" id="SSF109604">
    <property type="entry name" value="HD-domain/PDEase-like"/>
    <property type="match status" value="1"/>
</dbReference>
<dbReference type="InterPro" id="IPR037522">
    <property type="entry name" value="HD_GYP_dom"/>
</dbReference>
<dbReference type="SUPFAM" id="SSF55785">
    <property type="entry name" value="PYP-like sensor domain (PAS domain)"/>
    <property type="match status" value="3"/>
</dbReference>
<evidence type="ECO:0000259" key="2">
    <source>
        <dbReference type="PROSITE" id="PS50113"/>
    </source>
</evidence>
<gene>
    <name evidence="5" type="ORF">GH810_05795</name>
</gene>
<dbReference type="InterPro" id="IPR013767">
    <property type="entry name" value="PAS_fold"/>
</dbReference>
<dbReference type="InterPro" id="IPR029787">
    <property type="entry name" value="Nucleotide_cyclase"/>
</dbReference>
<dbReference type="GO" id="GO:0006355">
    <property type="term" value="P:regulation of DNA-templated transcription"/>
    <property type="evidence" value="ECO:0007669"/>
    <property type="project" value="InterPro"/>
</dbReference>
<dbReference type="InterPro" id="IPR001610">
    <property type="entry name" value="PAC"/>
</dbReference>
<evidence type="ECO:0000259" key="1">
    <source>
        <dbReference type="PROSITE" id="PS50112"/>
    </source>
</evidence>
<organism evidence="5 6">
    <name type="scientific">Acetobacterium paludosum</name>
    <dbReference type="NCBI Taxonomy" id="52693"/>
    <lineage>
        <taxon>Bacteria</taxon>
        <taxon>Bacillati</taxon>
        <taxon>Bacillota</taxon>
        <taxon>Clostridia</taxon>
        <taxon>Eubacteriales</taxon>
        <taxon>Eubacteriaceae</taxon>
        <taxon>Acetobacterium</taxon>
    </lineage>
</organism>
<dbReference type="InterPro" id="IPR000700">
    <property type="entry name" value="PAS-assoc_C"/>
</dbReference>
<dbReference type="PROSITE" id="PS50112">
    <property type="entry name" value="PAS"/>
    <property type="match status" value="2"/>
</dbReference>
<dbReference type="InterPro" id="IPR035965">
    <property type="entry name" value="PAS-like_dom_sf"/>
</dbReference>
<dbReference type="Gene3D" id="3.30.450.20">
    <property type="entry name" value="PAS domain"/>
    <property type="match status" value="3"/>
</dbReference>
<dbReference type="Pfam" id="PF00989">
    <property type="entry name" value="PAS"/>
    <property type="match status" value="2"/>
</dbReference>
<dbReference type="InterPro" id="IPR043128">
    <property type="entry name" value="Rev_trsase/Diguanyl_cyclase"/>
</dbReference>
<dbReference type="InterPro" id="IPR000014">
    <property type="entry name" value="PAS"/>
</dbReference>
<dbReference type="PANTHER" id="PTHR43155:SF2">
    <property type="entry name" value="CYCLIC DI-GMP PHOSPHODIESTERASE PA4108"/>
    <property type="match status" value="1"/>
</dbReference>
<dbReference type="CDD" id="cd00130">
    <property type="entry name" value="PAS"/>
    <property type="match status" value="2"/>
</dbReference>
<proteinExistence type="predicted"/>
<feature type="domain" description="PAS" evidence="1">
    <location>
        <begin position="287"/>
        <end position="360"/>
    </location>
</feature>
<dbReference type="Gene3D" id="3.30.70.270">
    <property type="match status" value="1"/>
</dbReference>
<dbReference type="SMART" id="SM00086">
    <property type="entry name" value="PAC"/>
    <property type="match status" value="2"/>
</dbReference>
<dbReference type="Pfam" id="PF13426">
    <property type="entry name" value="PAS_9"/>
    <property type="match status" value="1"/>
</dbReference>
<protein>
    <submittedName>
        <fullName evidence="5">Diguanylate cyclase</fullName>
    </submittedName>
</protein>
<dbReference type="EMBL" id="WJBD01000005">
    <property type="protein sequence ID" value="MBC3887818.1"/>
    <property type="molecule type" value="Genomic_DNA"/>
</dbReference>
<feature type="domain" description="PAS" evidence="1">
    <location>
        <begin position="18"/>
        <end position="63"/>
    </location>
</feature>
<keyword evidence="6" id="KW-1185">Reference proteome</keyword>
<comment type="caution">
    <text evidence="5">The sequence shown here is derived from an EMBL/GenBank/DDBJ whole genome shotgun (WGS) entry which is preliminary data.</text>
</comment>
<feature type="domain" description="PAC" evidence="2">
    <location>
        <begin position="365"/>
        <end position="417"/>
    </location>
</feature>
<feature type="domain" description="HD-GYP" evidence="4">
    <location>
        <begin position="567"/>
        <end position="755"/>
    </location>
</feature>
<dbReference type="PANTHER" id="PTHR43155">
    <property type="entry name" value="CYCLIC DI-GMP PHOSPHODIESTERASE PA4108-RELATED"/>
    <property type="match status" value="1"/>
</dbReference>
<dbReference type="CDD" id="cd01949">
    <property type="entry name" value="GGDEF"/>
    <property type="match status" value="1"/>
</dbReference>
<dbReference type="Pfam" id="PF13487">
    <property type="entry name" value="HD_5"/>
    <property type="match status" value="1"/>
</dbReference>
<evidence type="ECO:0000259" key="4">
    <source>
        <dbReference type="PROSITE" id="PS51832"/>
    </source>
</evidence>
<dbReference type="SMART" id="SM00267">
    <property type="entry name" value="GGDEF"/>
    <property type="match status" value="1"/>
</dbReference>
<feature type="domain" description="GGDEF" evidence="3">
    <location>
        <begin position="446"/>
        <end position="574"/>
    </location>
</feature>
<dbReference type="Proteomes" id="UP000616595">
    <property type="component" value="Unassembled WGS sequence"/>
</dbReference>
<dbReference type="PROSITE" id="PS50113">
    <property type="entry name" value="PAC"/>
    <property type="match status" value="2"/>
</dbReference>
<dbReference type="OrthoDB" id="9804747at2"/>
<dbReference type="PROSITE" id="PS50887">
    <property type="entry name" value="GGDEF"/>
    <property type="match status" value="1"/>
</dbReference>
<dbReference type="AlphaFoldDB" id="A0A923I0E7"/>
<dbReference type="Pfam" id="PF00990">
    <property type="entry name" value="GGDEF"/>
    <property type="match status" value="1"/>
</dbReference>
<evidence type="ECO:0000313" key="6">
    <source>
        <dbReference type="Proteomes" id="UP000616595"/>
    </source>
</evidence>
<evidence type="ECO:0000313" key="5">
    <source>
        <dbReference type="EMBL" id="MBC3887818.1"/>
    </source>
</evidence>
<accession>A0A923I0E7</accession>
<dbReference type="SUPFAM" id="SSF55073">
    <property type="entry name" value="Nucleotide cyclase"/>
    <property type="match status" value="1"/>
</dbReference>
<dbReference type="PROSITE" id="PS51832">
    <property type="entry name" value="HD_GYP"/>
    <property type="match status" value="1"/>
</dbReference>
<dbReference type="SMART" id="SM00091">
    <property type="entry name" value="PAS"/>
    <property type="match status" value="2"/>
</dbReference>
<dbReference type="RefSeq" id="WP_148567323.1">
    <property type="nucleotide sequence ID" value="NZ_RXYA01000009.1"/>
</dbReference>
<dbReference type="NCBIfam" id="TIGR00229">
    <property type="entry name" value="sensory_box"/>
    <property type="match status" value="2"/>
</dbReference>
<name>A0A923I0E7_9FIRM</name>
<feature type="domain" description="PAC" evidence="2">
    <location>
        <begin position="105"/>
        <end position="158"/>
    </location>
</feature>
<dbReference type="Gene3D" id="1.10.3210.10">
    <property type="entry name" value="Hypothetical protein af1432"/>
    <property type="match status" value="1"/>
</dbReference>
<dbReference type="InterPro" id="IPR003607">
    <property type="entry name" value="HD/PDEase_dom"/>
</dbReference>
<sequence length="755" mass="86194">MSNDFCKDKQAKVDLQTYERKLSGIIEFLPDAILAIDDEKRVIIWNNAIEKMTGIPATEMLGKDGHAYSVPFYGKAQPQLMDLVFFDDDKITSRYSKLTREGDVLKAEVYCPALYGNSGAWVHAMVVPIYDKFGNTIGAIESIQDISEHLQMMNDLQSKTMFLEAQVNESLDGILIVDDNNKKILTNQRIYELFDVPQYIVNDKDCDSLLNHVKSITKDPDRFLKKEQNRYTHQTGISYDEIEFTNEKVVERYSAPVLDENRKYYGRIWTFHDITEHKRLERALLNEKNSLATTLRSVGDGVISTDNKGCIVLLNKIGEYLTGWTQEEAMGKPIENIFNVINGYTGDKADNVVNKVLNMRRIIELANHIILISKDGSQRPIENCAAPILEESGKINGVVVVFRDVSDKKRREEEIIYVSYHDFLTGLFNRRYYEEALKRLDTKKELPLTLLIIDINGLKLINDTLGYKMGDEVIKKVANKIIAGCRADDVIARLGGDEFIVILPKTDALRAEQIIKRIKDHEPEEKVGAYSVSFSFGYETKNTEKISIQDIFKQAENNMYKQKLYQNSGAMTKSVDLIMRTLYEKNNREMLHSKRVSKLCEAIAIHMGFESEMVNRIKLAGLVHDIGKIGIDEKILNKHGKLNGAEFKEIQRHPEIGYRILNMSDEFFELATYVLQHQEKWDGQGYPLGIKGENISIQARIIGIADAYDAMTSYRTYGNKLSVEDAINEIKKCSGTQFDPEIAKIFVEKVLGKVW</sequence>
<dbReference type="SMART" id="SM00471">
    <property type="entry name" value="HDc"/>
    <property type="match status" value="1"/>
</dbReference>
<dbReference type="NCBIfam" id="TIGR00254">
    <property type="entry name" value="GGDEF"/>
    <property type="match status" value="1"/>
</dbReference>
<dbReference type="CDD" id="cd00077">
    <property type="entry name" value="HDc"/>
    <property type="match status" value="1"/>
</dbReference>